<dbReference type="InterPro" id="IPR015797">
    <property type="entry name" value="NUDIX_hydrolase-like_dom_sf"/>
</dbReference>
<keyword evidence="2 4" id="KW-0378">Hydrolase</keyword>
<dbReference type="Pfam" id="PF00293">
    <property type="entry name" value="NUDIX"/>
    <property type="match status" value="1"/>
</dbReference>
<gene>
    <name evidence="6" type="ORF">J2Z83_001878</name>
</gene>
<evidence type="ECO:0000256" key="3">
    <source>
        <dbReference type="ARBA" id="ARBA00022842"/>
    </source>
</evidence>
<comment type="similarity">
    <text evidence="4">Belongs to the Nudix hydrolase family.</text>
</comment>
<evidence type="ECO:0000256" key="1">
    <source>
        <dbReference type="ARBA" id="ARBA00001946"/>
    </source>
</evidence>
<dbReference type="GO" id="GO:0035539">
    <property type="term" value="F:8-oxo-7,8-dihydrodeoxyguanosine triphosphate pyrophosphatase activity"/>
    <property type="evidence" value="ECO:0007669"/>
    <property type="project" value="UniProtKB-EC"/>
</dbReference>
<dbReference type="PROSITE" id="PS51462">
    <property type="entry name" value="NUDIX"/>
    <property type="match status" value="1"/>
</dbReference>
<keyword evidence="7" id="KW-1185">Reference proteome</keyword>
<reference evidence="6 7" key="1">
    <citation type="submission" date="2021-03" db="EMBL/GenBank/DDBJ databases">
        <title>Genomic Encyclopedia of Type Strains, Phase IV (KMG-IV): sequencing the most valuable type-strain genomes for metagenomic binning, comparative biology and taxonomic classification.</title>
        <authorList>
            <person name="Goeker M."/>
        </authorList>
    </citation>
    <scope>NUCLEOTIDE SEQUENCE [LARGE SCALE GENOMIC DNA]</scope>
    <source>
        <strain evidence="6 7">DSM 25609</strain>
    </source>
</reference>
<evidence type="ECO:0000256" key="2">
    <source>
        <dbReference type="ARBA" id="ARBA00022801"/>
    </source>
</evidence>
<dbReference type="PANTHER" id="PTHR43046:SF12">
    <property type="entry name" value="GDP-MANNOSE MANNOSYL HYDROLASE"/>
    <property type="match status" value="1"/>
</dbReference>
<evidence type="ECO:0000259" key="5">
    <source>
        <dbReference type="PROSITE" id="PS51462"/>
    </source>
</evidence>
<keyword evidence="3" id="KW-0460">Magnesium</keyword>
<proteinExistence type="inferred from homology"/>
<evidence type="ECO:0000313" key="7">
    <source>
        <dbReference type="Proteomes" id="UP001519345"/>
    </source>
</evidence>
<dbReference type="EMBL" id="JAGGKX010000008">
    <property type="protein sequence ID" value="MBP1969770.1"/>
    <property type="molecule type" value="Genomic_DNA"/>
</dbReference>
<protein>
    <submittedName>
        <fullName evidence="6">8-oxo-dGTP diphosphatase</fullName>
        <ecNumber evidence="6">3.6.1.55</ecNumber>
    </submittedName>
</protein>
<accession>A0ABS4IGQ4</accession>
<dbReference type="PROSITE" id="PS00893">
    <property type="entry name" value="NUDIX_BOX"/>
    <property type="match status" value="1"/>
</dbReference>
<organism evidence="6 7">
    <name type="scientific">Virgibacillus natechei</name>
    <dbReference type="NCBI Taxonomy" id="1216297"/>
    <lineage>
        <taxon>Bacteria</taxon>
        <taxon>Bacillati</taxon>
        <taxon>Bacillota</taxon>
        <taxon>Bacilli</taxon>
        <taxon>Bacillales</taxon>
        <taxon>Bacillaceae</taxon>
        <taxon>Virgibacillus</taxon>
    </lineage>
</organism>
<dbReference type="Gene3D" id="3.90.79.10">
    <property type="entry name" value="Nucleoside Triphosphate Pyrophosphohydrolase"/>
    <property type="match status" value="1"/>
</dbReference>
<dbReference type="Proteomes" id="UP001519345">
    <property type="component" value="Unassembled WGS sequence"/>
</dbReference>
<dbReference type="EC" id="3.6.1.55" evidence="6"/>
<dbReference type="PRINTS" id="PR00502">
    <property type="entry name" value="NUDIXFAMILY"/>
</dbReference>
<dbReference type="RefSeq" id="WP_209462951.1">
    <property type="nucleotide sequence ID" value="NZ_CP110224.1"/>
</dbReference>
<dbReference type="CDD" id="cd02883">
    <property type="entry name" value="NUDIX_Hydrolase"/>
    <property type="match status" value="1"/>
</dbReference>
<feature type="domain" description="Nudix hydrolase" evidence="5">
    <location>
        <begin position="2"/>
        <end position="127"/>
    </location>
</feature>
<evidence type="ECO:0000313" key="6">
    <source>
        <dbReference type="EMBL" id="MBP1969770.1"/>
    </source>
</evidence>
<sequence>MKRVDVVYAIIQNHLGEILMVENEGKSWSLPGGAVEAIETLEMALVREVYEETGLWIEAKGIAAINEAFFKESGNHAIFFTFNAAVKEGNAHILNPEEITNIQWLKGEKANELMPYHVNGVEKLIGQSIPYTYQN</sequence>
<dbReference type="PANTHER" id="PTHR43046">
    <property type="entry name" value="GDP-MANNOSE MANNOSYL HYDROLASE"/>
    <property type="match status" value="1"/>
</dbReference>
<dbReference type="InterPro" id="IPR020084">
    <property type="entry name" value="NUDIX_hydrolase_CS"/>
</dbReference>
<dbReference type="InterPro" id="IPR020476">
    <property type="entry name" value="Nudix_hydrolase"/>
</dbReference>
<evidence type="ECO:0000256" key="4">
    <source>
        <dbReference type="RuleBase" id="RU003476"/>
    </source>
</evidence>
<dbReference type="SUPFAM" id="SSF55811">
    <property type="entry name" value="Nudix"/>
    <property type="match status" value="1"/>
</dbReference>
<comment type="cofactor">
    <cofactor evidence="1">
        <name>Mg(2+)</name>
        <dbReference type="ChEBI" id="CHEBI:18420"/>
    </cofactor>
</comment>
<dbReference type="InterPro" id="IPR000086">
    <property type="entry name" value="NUDIX_hydrolase_dom"/>
</dbReference>
<name>A0ABS4IGQ4_9BACI</name>
<comment type="caution">
    <text evidence="6">The sequence shown here is derived from an EMBL/GenBank/DDBJ whole genome shotgun (WGS) entry which is preliminary data.</text>
</comment>